<dbReference type="EMBL" id="JAUOZS010000001">
    <property type="protein sequence ID" value="MDT8903087.1"/>
    <property type="molecule type" value="Genomic_DNA"/>
</dbReference>
<proteinExistence type="predicted"/>
<evidence type="ECO:0000313" key="2">
    <source>
        <dbReference type="Proteomes" id="UP001254848"/>
    </source>
</evidence>
<dbReference type="RefSeq" id="WP_413781549.1">
    <property type="nucleotide sequence ID" value="NZ_JAUOZS010000001.1"/>
</dbReference>
<gene>
    <name evidence="1" type="ORF">Q4T40_17775</name>
</gene>
<reference evidence="1 2" key="1">
    <citation type="submission" date="2023-07" db="EMBL/GenBank/DDBJ databases">
        <title>The novel representative of Negativicutes class, Anaeroselena agilis gen. nov. sp. nov.</title>
        <authorList>
            <person name="Prokofeva M.I."/>
            <person name="Elcheninov A.G."/>
            <person name="Klyukina A."/>
            <person name="Kublanov I.V."/>
            <person name="Frolov E.N."/>
            <person name="Podosokorskaya O.A."/>
        </authorList>
    </citation>
    <scope>NUCLEOTIDE SEQUENCE [LARGE SCALE GENOMIC DNA]</scope>
    <source>
        <strain evidence="1 2">4137-cl</strain>
    </source>
</reference>
<accession>A0ABU3P228</accession>
<sequence length="123" mass="14090">MAVVMDLRQEVMRVNNNVNISIFGTGLRKQRVLVSEDKIIITADHKRVPALAALDKLERMTTRNTDVAILDEFKRRLKAALTEQLKMPVLSVMKDYDPDQELAVTVIIVEESFMRKHQEVAAR</sequence>
<protein>
    <submittedName>
        <fullName evidence="1">Na-translocating system protein MpsC family protein</fullName>
    </submittedName>
</protein>
<dbReference type="Proteomes" id="UP001254848">
    <property type="component" value="Unassembled WGS sequence"/>
</dbReference>
<organism evidence="1 2">
    <name type="scientific">Anaeroselena agilis</name>
    <dbReference type="NCBI Taxonomy" id="3063788"/>
    <lineage>
        <taxon>Bacteria</taxon>
        <taxon>Bacillati</taxon>
        <taxon>Bacillota</taxon>
        <taxon>Negativicutes</taxon>
        <taxon>Acetonemataceae</taxon>
        <taxon>Anaeroselena</taxon>
    </lineage>
</organism>
<comment type="caution">
    <text evidence="1">The sequence shown here is derived from an EMBL/GenBank/DDBJ whole genome shotgun (WGS) entry which is preliminary data.</text>
</comment>
<evidence type="ECO:0000313" key="1">
    <source>
        <dbReference type="EMBL" id="MDT8903087.1"/>
    </source>
</evidence>
<keyword evidence="2" id="KW-1185">Reference proteome</keyword>
<name>A0ABU3P228_9FIRM</name>